<reference evidence="3 4" key="1">
    <citation type="submission" date="2016-10" db="EMBL/GenBank/DDBJ databases">
        <authorList>
            <person name="de Groot N.N."/>
        </authorList>
    </citation>
    <scope>NUCLEOTIDE SEQUENCE [LARGE SCALE GENOMIC DNA]</scope>
    <source>
        <strain evidence="3 4">AB35.6</strain>
    </source>
</reference>
<evidence type="ECO:0000256" key="1">
    <source>
        <dbReference type="SAM" id="MobiDB-lite"/>
    </source>
</evidence>
<evidence type="ECO:0000313" key="3">
    <source>
        <dbReference type="EMBL" id="SEB82238.1"/>
    </source>
</evidence>
<proteinExistence type="predicted"/>
<dbReference type="Gene3D" id="3.40.50.410">
    <property type="entry name" value="von Willebrand factor, type A domain"/>
    <property type="match status" value="1"/>
</dbReference>
<dbReference type="AlphaFoldDB" id="A0A1H4MHS9"/>
<dbReference type="Proteomes" id="UP000182409">
    <property type="component" value="Unassembled WGS sequence"/>
</dbReference>
<feature type="chain" id="PRO_5010300045" evidence="2">
    <location>
        <begin position="24"/>
        <end position="779"/>
    </location>
</feature>
<dbReference type="InterPro" id="IPR036465">
    <property type="entry name" value="vWFA_dom_sf"/>
</dbReference>
<dbReference type="EMBL" id="FNSD01000001">
    <property type="protein sequence ID" value="SEB82238.1"/>
    <property type="molecule type" value="Genomic_DNA"/>
</dbReference>
<accession>A0A1H4MHS9</accession>
<feature type="region of interest" description="Disordered" evidence="1">
    <location>
        <begin position="21"/>
        <end position="63"/>
    </location>
</feature>
<gene>
    <name evidence="3" type="ORF">SAMN05443244_1931</name>
</gene>
<evidence type="ECO:0000256" key="2">
    <source>
        <dbReference type="SAM" id="SignalP"/>
    </source>
</evidence>
<protein>
    <submittedName>
        <fullName evidence="3">VWFA-related domain-containing protein</fullName>
    </submittedName>
</protein>
<organism evidence="3 4">
    <name type="scientific">Terriglobus roseus</name>
    <dbReference type="NCBI Taxonomy" id="392734"/>
    <lineage>
        <taxon>Bacteria</taxon>
        <taxon>Pseudomonadati</taxon>
        <taxon>Acidobacteriota</taxon>
        <taxon>Terriglobia</taxon>
        <taxon>Terriglobales</taxon>
        <taxon>Acidobacteriaceae</taxon>
        <taxon>Terriglobus</taxon>
    </lineage>
</organism>
<evidence type="ECO:0000313" key="4">
    <source>
        <dbReference type="Proteomes" id="UP000182409"/>
    </source>
</evidence>
<dbReference type="RefSeq" id="WP_244502029.1">
    <property type="nucleotide sequence ID" value="NZ_FNSD01000001.1"/>
</dbReference>
<keyword evidence="2" id="KW-0732">Signal</keyword>
<dbReference type="NCBIfam" id="TIGR03436">
    <property type="entry name" value="acidobact_VWFA"/>
    <property type="match status" value="1"/>
</dbReference>
<name>A0A1H4MHS9_9BACT</name>
<sequence>MTTLRTLASVALCATLAVPQTNAQQTPAPQTTQPPVQLNTPMQQAPAPQPGAPASTGTTIQQVGNSTSDSFTLRVNTQLVLTNVVVRDKKTGNVIRDLKASDFTILENNKPQKITSFDFQTVDAAARLNEATVSGTSPTIAQILDRSMGADAKQLRDHRLIVLFFDLSSMQDEDIDRAVAAAQDYIKNKMAPADLVAVASLSTALTLDHDFTANKADLLRAVDKYNGSNESGAFAAGATSTTDVTSDDTTGFTADDTEYNNLNTDRELYAIQSIAKSLERLDQRKSMLYFSGGLARNGIENQASMRAATNEAVKANMAIYTVDTRGLEALSPLGDASSGSLRGTSAYSGRAMQSRLDSNFASQETLGTLASDTGGKFFSDSNDFGPAFQQIQHDTEAYYILGFRSSDPKRDGTFRHLTVKLNRQDAKLEYRPGYYAPADFQHQKTEDRELALSEQLKSDLPAVDISMYLEAFYFRENPNLYYVPMSLIVPGSQIPFVKAKDQDKATLDVIAQVKNAQGIAVGNVRDTLKLAVDGNVGAARRNIQYSTGFSLAPGHYHVKFVARENETGSMGSFETDLVVPDQKKQSMKLSSVVVSSQRTPAAQQPRRPGPMPPGMQAPVNPLIQDGQQFVPNVPHVFRQDAHLYLLYELYDPAKEATAAAAQATTQAAAQQSGLKARQSAGGIRVLTSIEFLQNGAKVLETPIVATDVLNEPERGAVAFNFDVPLAQLKPGTYICQVNVIDDAAGAFIFPRLALKVVAPPAAVVPGPPTAPAPPPPAGN</sequence>
<feature type="region of interest" description="Disordered" evidence="1">
    <location>
        <begin position="593"/>
        <end position="614"/>
    </location>
</feature>
<feature type="compositionally biased region" description="Low complexity" evidence="1">
    <location>
        <begin position="21"/>
        <end position="37"/>
    </location>
</feature>
<dbReference type="InterPro" id="IPR017802">
    <property type="entry name" value="VWFA-rel_acidobac-type"/>
</dbReference>
<feature type="signal peptide" evidence="2">
    <location>
        <begin position="1"/>
        <end position="23"/>
    </location>
</feature>